<reference evidence="3" key="1">
    <citation type="submission" date="2023-12" db="EMBL/GenBank/DDBJ databases">
        <title>Genome assembly of Anisodus tanguticus.</title>
        <authorList>
            <person name="Wang Y.-J."/>
        </authorList>
    </citation>
    <scope>NUCLEOTIDE SEQUENCE</scope>
    <source>
        <strain evidence="3">KB-2021</strain>
        <tissue evidence="3">Leaf</tissue>
    </source>
</reference>
<dbReference type="SUPFAM" id="SSF49764">
    <property type="entry name" value="HSP20-like chaperones"/>
    <property type="match status" value="1"/>
</dbReference>
<comment type="caution">
    <text evidence="3">The sequence shown here is derived from an EMBL/GenBank/DDBJ whole genome shotgun (WGS) entry which is preliminary data.</text>
</comment>
<evidence type="ECO:0000313" key="4">
    <source>
        <dbReference type="Proteomes" id="UP001291623"/>
    </source>
</evidence>
<dbReference type="PANTHER" id="PTHR33981:SF10">
    <property type="entry name" value="HSP20-LIKE CHAPERONES SUPERFAMILY PROTEIN"/>
    <property type="match status" value="1"/>
</dbReference>
<proteinExistence type="predicted"/>
<sequence>MHYLNSVKLKFGKEMGEDLITSLSIENYNLSTFLSMDSIGNSHEESDRDKNGQIVLSRPPDINLPLHVERSHDMFDILEVGLGHQINECDEVLDLPKVERKCAKRSDSVWGAWFFFTFYFKPVLKEKSKCKDSNGVSGFDKSNVQLDVFLVQNDMENMYMWVFKERSENALGKMQLRNYMNGHSKKDERPFPFTVDKGFMRSHKMQRKHYRGLSNPLCLHGIELAPSPNLSCIDEEEKKKWMELTGRDLNFSIPPEARDFSSWRNLPNTDFELQRPIPLPKSNSHLPSKKLLNDNTSLNLSTRPSNHVNSSGLELSSDCGKKRKDFFSNGSDEGCFLSTNPSLNIHQDGELHTVEPPWMNEFSGVMKHVYGPVAAAKTIYEDSEGYVIMITLPFVDREKVKVHWWNNIDHGIIKITSVSTACPPFTLRNGRTFKLTDPSPEHCPCGEFTREISLPTRIPDDAKLEAYFDKSGTVLELKVPKHATTPEVHEVPVCLRPPNEFVSS</sequence>
<evidence type="ECO:0000259" key="1">
    <source>
        <dbReference type="Pfam" id="PF26144"/>
    </source>
</evidence>
<dbReference type="PANTHER" id="PTHR33981">
    <property type="entry name" value="EXPRESSED PROTEIN"/>
    <property type="match status" value="1"/>
</dbReference>
<dbReference type="Gene3D" id="2.60.40.790">
    <property type="match status" value="1"/>
</dbReference>
<dbReference type="InterPro" id="IPR008978">
    <property type="entry name" value="HSP20-like_chaperone"/>
</dbReference>
<dbReference type="EMBL" id="JAVYJV010000013">
    <property type="protein sequence ID" value="KAK4356545.1"/>
    <property type="molecule type" value="Genomic_DNA"/>
</dbReference>
<evidence type="ECO:0000259" key="2">
    <source>
        <dbReference type="Pfam" id="PF26145"/>
    </source>
</evidence>
<dbReference type="InterPro" id="IPR058937">
    <property type="entry name" value="ACL_Hsps-like_put"/>
</dbReference>
<protein>
    <recommendedName>
        <fullName evidence="5">HSP20-like chaperones superfamily protein</fullName>
    </recommendedName>
</protein>
<organism evidence="3 4">
    <name type="scientific">Anisodus tanguticus</name>
    <dbReference type="NCBI Taxonomy" id="243964"/>
    <lineage>
        <taxon>Eukaryota</taxon>
        <taxon>Viridiplantae</taxon>
        <taxon>Streptophyta</taxon>
        <taxon>Embryophyta</taxon>
        <taxon>Tracheophyta</taxon>
        <taxon>Spermatophyta</taxon>
        <taxon>Magnoliopsida</taxon>
        <taxon>eudicotyledons</taxon>
        <taxon>Gunneridae</taxon>
        <taxon>Pentapetalae</taxon>
        <taxon>asterids</taxon>
        <taxon>lamiids</taxon>
        <taxon>Solanales</taxon>
        <taxon>Solanaceae</taxon>
        <taxon>Solanoideae</taxon>
        <taxon>Hyoscyameae</taxon>
        <taxon>Anisodus</taxon>
    </lineage>
</organism>
<accession>A0AAE1VDI0</accession>
<dbReference type="Pfam" id="PF26144">
    <property type="entry name" value="ACL_Hsps-like"/>
    <property type="match status" value="1"/>
</dbReference>
<name>A0AAE1VDI0_9SOLA</name>
<evidence type="ECO:0000313" key="3">
    <source>
        <dbReference type="EMBL" id="KAK4356545.1"/>
    </source>
</evidence>
<feature type="domain" description="DUF8041" evidence="2">
    <location>
        <begin position="101"/>
        <end position="264"/>
    </location>
</feature>
<dbReference type="AlphaFoldDB" id="A0AAE1VDI0"/>
<feature type="domain" description="Hsps-like putative alpha-crystallin-like" evidence="1">
    <location>
        <begin position="373"/>
        <end position="481"/>
    </location>
</feature>
<dbReference type="Pfam" id="PF26145">
    <property type="entry name" value="DUF8041"/>
    <property type="match status" value="1"/>
</dbReference>
<keyword evidence="4" id="KW-1185">Reference proteome</keyword>
<gene>
    <name evidence="3" type="ORF">RND71_025516</name>
</gene>
<dbReference type="InterPro" id="IPR058354">
    <property type="entry name" value="DUF8041"/>
</dbReference>
<dbReference type="Proteomes" id="UP001291623">
    <property type="component" value="Unassembled WGS sequence"/>
</dbReference>
<evidence type="ECO:0008006" key="5">
    <source>
        <dbReference type="Google" id="ProtNLM"/>
    </source>
</evidence>
<dbReference type="CDD" id="cd06464">
    <property type="entry name" value="ACD_sHsps-like"/>
    <property type="match status" value="1"/>
</dbReference>